<dbReference type="EMBL" id="CAKMUD010000127">
    <property type="protein sequence ID" value="CAH1603416.1"/>
    <property type="molecule type" value="Genomic_DNA"/>
</dbReference>
<organism evidence="1 2">
    <name type="scientific">Vibrio jasicida</name>
    <dbReference type="NCBI Taxonomy" id="766224"/>
    <lineage>
        <taxon>Bacteria</taxon>
        <taxon>Pseudomonadati</taxon>
        <taxon>Pseudomonadota</taxon>
        <taxon>Gammaproteobacteria</taxon>
        <taxon>Vibrionales</taxon>
        <taxon>Vibrionaceae</taxon>
        <taxon>Vibrio</taxon>
    </lineage>
</organism>
<dbReference type="Proteomes" id="UP001295462">
    <property type="component" value="Unassembled WGS sequence"/>
</dbReference>
<name>A0AAU9QYS9_9VIBR</name>
<dbReference type="AlphaFoldDB" id="A0AAU9QYS9"/>
<sequence>MVVIELIQQAMAHILDKFKQTIREALDFQARVWAVNVYTGEHKGESYVVNEDSFSEPLQWMKKKGYQDAMLTKVESMKRSQIIEFDLGSVKHRLMRVK</sequence>
<proteinExistence type="predicted"/>
<evidence type="ECO:0000313" key="2">
    <source>
        <dbReference type="Proteomes" id="UP001295462"/>
    </source>
</evidence>
<gene>
    <name evidence="1" type="ORF">THF1A12_70135</name>
</gene>
<accession>A0AAU9QYS9</accession>
<evidence type="ECO:0000313" key="1">
    <source>
        <dbReference type="EMBL" id="CAH1603416.1"/>
    </source>
</evidence>
<reference evidence="1" key="1">
    <citation type="submission" date="2022-01" db="EMBL/GenBank/DDBJ databases">
        <authorList>
            <person name="Lagorce A."/>
        </authorList>
    </citation>
    <scope>NUCLEOTIDE SEQUENCE</scope>
    <source>
        <strain evidence="1">Th15_F1_A12</strain>
    </source>
</reference>
<comment type="caution">
    <text evidence="1">The sequence shown here is derived from an EMBL/GenBank/DDBJ whole genome shotgun (WGS) entry which is preliminary data.</text>
</comment>
<protein>
    <submittedName>
        <fullName evidence="1">Uncharacterized protein</fullName>
    </submittedName>
</protein>